<dbReference type="Pfam" id="PF02687">
    <property type="entry name" value="FtsX"/>
    <property type="match status" value="2"/>
</dbReference>
<feature type="domain" description="ABC3 transporter permease C-terminal" evidence="8">
    <location>
        <begin position="708"/>
        <end position="809"/>
    </location>
</feature>
<dbReference type="PANTHER" id="PTHR30287:SF1">
    <property type="entry name" value="INNER MEMBRANE PROTEIN"/>
    <property type="match status" value="1"/>
</dbReference>
<feature type="transmembrane region" description="Helical" evidence="7">
    <location>
        <begin position="791"/>
        <end position="809"/>
    </location>
</feature>
<dbReference type="RefSeq" id="WP_005172019.1">
    <property type="nucleotide sequence ID" value="NZ_KB850035.1"/>
</dbReference>
<reference evidence="9 10" key="1">
    <citation type="submission" date="2013-02" db="EMBL/GenBank/DDBJ databases">
        <title>The Genome Sequence of Acinetobacter sp. NIPH 713.</title>
        <authorList>
            <consortium name="The Broad Institute Genome Sequencing Platform"/>
            <consortium name="The Broad Institute Genome Sequencing Center for Infectious Disease"/>
            <person name="Cerqueira G."/>
            <person name="Feldgarden M."/>
            <person name="Courvalin P."/>
            <person name="Perichon B."/>
            <person name="Grillot-Courvalin C."/>
            <person name="Clermont D."/>
            <person name="Rocha E."/>
            <person name="Yoon E.-J."/>
            <person name="Nemec A."/>
            <person name="Walker B."/>
            <person name="Young S.K."/>
            <person name="Zeng Q."/>
            <person name="Gargeya S."/>
            <person name="Fitzgerald M."/>
            <person name="Haas B."/>
            <person name="Abouelleil A."/>
            <person name="Alvarado L."/>
            <person name="Arachchi H.M."/>
            <person name="Berlin A.M."/>
            <person name="Chapman S.B."/>
            <person name="Dewar J."/>
            <person name="Goldberg J."/>
            <person name="Griggs A."/>
            <person name="Gujja S."/>
            <person name="Hansen M."/>
            <person name="Howarth C."/>
            <person name="Imamovic A."/>
            <person name="Larimer J."/>
            <person name="McCowan C."/>
            <person name="Murphy C."/>
            <person name="Neiman D."/>
            <person name="Pearson M."/>
            <person name="Priest M."/>
            <person name="Roberts A."/>
            <person name="Saif S."/>
            <person name="Shea T."/>
            <person name="Sisk P."/>
            <person name="Sykes S."/>
            <person name="Wortman J."/>
            <person name="Nusbaum C."/>
            <person name="Birren B."/>
        </authorList>
    </citation>
    <scope>NUCLEOTIDE SEQUENCE [LARGE SCALE GENOMIC DNA]</scope>
    <source>
        <strain evidence="9 10">NIPH 713</strain>
    </source>
</reference>
<evidence type="ECO:0000256" key="3">
    <source>
        <dbReference type="ARBA" id="ARBA00022692"/>
    </source>
</evidence>
<feature type="transmembrane region" description="Helical" evidence="7">
    <location>
        <begin position="361"/>
        <end position="385"/>
    </location>
</feature>
<evidence type="ECO:0000256" key="4">
    <source>
        <dbReference type="ARBA" id="ARBA00022989"/>
    </source>
</evidence>
<feature type="region of interest" description="Disordered" evidence="6">
    <location>
        <begin position="225"/>
        <end position="245"/>
    </location>
</feature>
<dbReference type="InterPro" id="IPR038766">
    <property type="entry name" value="Membrane_comp_ABC_pdt"/>
</dbReference>
<evidence type="ECO:0000256" key="6">
    <source>
        <dbReference type="SAM" id="MobiDB-lite"/>
    </source>
</evidence>
<dbReference type="InterPro" id="IPR003838">
    <property type="entry name" value="ABC3_permease_C"/>
</dbReference>
<comment type="subcellular location">
    <subcellularLocation>
        <location evidence="1">Cell membrane</location>
        <topology evidence="1">Multi-pass membrane protein</topology>
    </subcellularLocation>
</comment>
<accession>N9M8X6</accession>
<comment type="caution">
    <text evidence="9">The sequence shown here is derived from an EMBL/GenBank/DDBJ whole genome shotgun (WGS) entry which is preliminary data.</text>
</comment>
<evidence type="ECO:0000259" key="8">
    <source>
        <dbReference type="Pfam" id="PF02687"/>
    </source>
</evidence>
<dbReference type="HOGENOM" id="CLU_009475_2_0_6"/>
<feature type="transmembrane region" description="Helical" evidence="7">
    <location>
        <begin position="757"/>
        <end position="779"/>
    </location>
</feature>
<dbReference type="OrthoDB" id="5292592at2"/>
<evidence type="ECO:0000256" key="1">
    <source>
        <dbReference type="ARBA" id="ARBA00004651"/>
    </source>
</evidence>
<feature type="transmembrane region" description="Helical" evidence="7">
    <location>
        <begin position="266"/>
        <end position="290"/>
    </location>
</feature>
<evidence type="ECO:0000313" key="9">
    <source>
        <dbReference type="EMBL" id="ENW86804.1"/>
    </source>
</evidence>
<keyword evidence="4 7" id="KW-1133">Transmembrane helix</keyword>
<protein>
    <recommendedName>
        <fullName evidence="8">ABC3 transporter permease C-terminal domain-containing protein</fullName>
    </recommendedName>
</protein>
<keyword evidence="2" id="KW-1003">Cell membrane</keyword>
<feature type="domain" description="ABC3 transporter permease C-terminal" evidence="8">
    <location>
        <begin position="271"/>
        <end position="384"/>
    </location>
</feature>
<keyword evidence="10" id="KW-1185">Reference proteome</keyword>
<keyword evidence="5 7" id="KW-0472">Membrane</keyword>
<feature type="transmembrane region" description="Helical" evidence="7">
    <location>
        <begin position="430"/>
        <end position="453"/>
    </location>
</feature>
<evidence type="ECO:0000256" key="5">
    <source>
        <dbReference type="ARBA" id="ARBA00023136"/>
    </source>
</evidence>
<feature type="transmembrane region" description="Helical" evidence="7">
    <location>
        <begin position="311"/>
        <end position="341"/>
    </location>
</feature>
<organism evidence="9 10">
    <name type="scientific">Acinetobacter pseudolwoffii</name>
    <dbReference type="NCBI Taxonomy" id="2053287"/>
    <lineage>
        <taxon>Bacteria</taxon>
        <taxon>Pseudomonadati</taxon>
        <taxon>Pseudomonadota</taxon>
        <taxon>Gammaproteobacteria</taxon>
        <taxon>Moraxellales</taxon>
        <taxon>Moraxellaceae</taxon>
        <taxon>Acinetobacter</taxon>
    </lineage>
</organism>
<proteinExistence type="predicted"/>
<keyword evidence="3 7" id="KW-0812">Transmembrane</keyword>
<evidence type="ECO:0000256" key="2">
    <source>
        <dbReference type="ARBA" id="ARBA00022475"/>
    </source>
</evidence>
<dbReference type="GO" id="GO:0005886">
    <property type="term" value="C:plasma membrane"/>
    <property type="evidence" value="ECO:0007669"/>
    <property type="project" value="UniProtKB-SubCell"/>
</dbReference>
<feature type="transmembrane region" description="Helical" evidence="7">
    <location>
        <begin position="474"/>
        <end position="493"/>
    </location>
</feature>
<gene>
    <name evidence="9" type="ORF">F906_01876</name>
</gene>
<feature type="transmembrane region" description="Helical" evidence="7">
    <location>
        <begin position="701"/>
        <end position="728"/>
    </location>
</feature>
<dbReference type="PATRIC" id="fig|1217709.3.peg.1802"/>
<feature type="transmembrane region" description="Helical" evidence="7">
    <location>
        <begin position="406"/>
        <end position="424"/>
    </location>
</feature>
<evidence type="ECO:0000256" key="7">
    <source>
        <dbReference type="SAM" id="Phobius"/>
    </source>
</evidence>
<sequence length="830" mass="92066">MNPLFRPLLTQSFKSTGIYLLIIALTLAISATTALKFSNEQIQNAVALQAAEMLAGDLVLSDNEPLPEQWRDQAKQLDLKQSEVTFFSTMAYTDEQFVMVNVKAIDQAFPLRGELQLQPAKNAIQPGEIWLSPRAMDLLKVQLGDQLNIADAAFKVTAKIEQDSNQELGFSGFSPTVIISQTDVPRTNAIQVGSRIEYRLLMAGSPEHTQEYEALFKQQVKSTNGSAETPAEVQEQEFEEQSSLRLRNASEGNTRLMKPIANLDTFLQLANILTILLCGIAIALTAQRYVQQNQDHIALMRCIGATKKQILAAYLALLGTVLLIAMSIGTVIGIGLGYGLLQLMLQLIPNLEIEFSAMAMLLGPLPVAMLTSAVVLLGFVMPSLLQLLNTPPIRVIRQQEKSVQSMLWMLLTGTLSLIIFSVILTENLLLTAWVIGAIIVLCAVLYLTVWLILKLLRNQKLNLSAYVRTPSQTALQITALALGLSLITVLAVLRTDLLERWQQQLPQGTPNQFVYGLPPFDMPDLKAQIEQNGWKSTPLYPNVRGRLVAKNDQPFAPELVKSNNTLKRELNLTQSDSYPQDNVIIRGDAVLQQVGTVSVEANTAEELGIKIGDKLSFSLPEGVLEAKVINLRTVEWESFSPNFFFIFAPNSMDANAGSYLGSFYVPEQDKDKLVSVIQQFSNTVFIDVSLILEEIKRIVNVLVQIVTILAVLVSISGFLVLMACLNLLMDERKREVALLRSFGSSKQKLKTMMSLEIGFIGLFAGVVSCLFAEVISAIASYRMDLMIQPHWEIWIILPIFMTVLCALIGRHRLSYLSDIPPLQSLREMNQ</sequence>
<evidence type="ECO:0000313" key="10">
    <source>
        <dbReference type="Proteomes" id="UP000023774"/>
    </source>
</evidence>
<dbReference type="PANTHER" id="PTHR30287">
    <property type="entry name" value="MEMBRANE COMPONENT OF PREDICTED ABC SUPERFAMILY METABOLITE UPTAKE TRANSPORTER"/>
    <property type="match status" value="1"/>
</dbReference>
<dbReference type="Proteomes" id="UP000023774">
    <property type="component" value="Unassembled WGS sequence"/>
</dbReference>
<dbReference type="AlphaFoldDB" id="N9M8X6"/>
<name>N9M8X6_9GAMM</name>
<dbReference type="EMBL" id="APRJ01000011">
    <property type="protein sequence ID" value="ENW86804.1"/>
    <property type="molecule type" value="Genomic_DNA"/>
</dbReference>